<evidence type="ECO:0000259" key="9">
    <source>
        <dbReference type="Pfam" id="PF05504"/>
    </source>
</evidence>
<dbReference type="GO" id="GO:0016020">
    <property type="term" value="C:membrane"/>
    <property type="evidence" value="ECO:0007669"/>
    <property type="project" value="UniProtKB-SubCell"/>
</dbReference>
<sequence>MNKMKKRSLLVLLMFSIPFLSSCSSFVIDDVLVVQGIGLDYTKDGKIRGTALFPLFRESTTEEPSTISVTTDNTYNILQKINEKSALRLVEGQTRILLFGKAYAKHNIEEIIHSFSRSPSLGRRVHVAVVDGKAETMLQAVTKKDVKESLYITDLIEQNIHTENLPYTNLHVFFSNYYGKGRDVFLPYLGGEKNEIKLKGLAIFDKERLVTTLNMKETFLFKLIRSGSKNGLYHTFIKAEGKKGAVVLRNLYARQSMTYSKKNNSIKVDVHINGLLKEYPAWVNAKDRKQVHDIESQIKDELTKNGNRIVQDMQKLQVDPIGFEDFARSKTRHFDWKEFHNRYPDMDIKVNIDVKLTQTGIGE</sequence>
<evidence type="ECO:0000256" key="6">
    <source>
        <dbReference type="ARBA" id="ARBA00023139"/>
    </source>
</evidence>
<dbReference type="InterPro" id="IPR038501">
    <property type="entry name" value="Spore_GerAC_C_sf"/>
</dbReference>
<dbReference type="Pfam" id="PF05504">
    <property type="entry name" value="Spore_GerAC"/>
    <property type="match status" value="1"/>
</dbReference>
<dbReference type="Gene3D" id="3.30.300.210">
    <property type="entry name" value="Nutrient germinant receptor protein C, domain 3"/>
    <property type="match status" value="1"/>
</dbReference>
<dbReference type="PANTHER" id="PTHR35789:SF1">
    <property type="entry name" value="SPORE GERMINATION PROTEIN B3"/>
    <property type="match status" value="1"/>
</dbReference>
<protein>
    <recommendedName>
        <fullName evidence="13">Ger(X)C family spore germination protein</fullName>
    </recommendedName>
</protein>
<dbReference type="Proteomes" id="UP000250174">
    <property type="component" value="Unassembled WGS sequence"/>
</dbReference>
<proteinExistence type="inferred from homology"/>
<evidence type="ECO:0000313" key="12">
    <source>
        <dbReference type="Proteomes" id="UP000250174"/>
    </source>
</evidence>
<evidence type="ECO:0000256" key="3">
    <source>
        <dbReference type="ARBA" id="ARBA00022544"/>
    </source>
</evidence>
<feature type="signal peptide" evidence="8">
    <location>
        <begin position="1"/>
        <end position="27"/>
    </location>
</feature>
<evidence type="ECO:0000256" key="1">
    <source>
        <dbReference type="ARBA" id="ARBA00004635"/>
    </source>
</evidence>
<feature type="domain" description="Spore germination protein N-terminal" evidence="10">
    <location>
        <begin position="28"/>
        <end position="189"/>
    </location>
</feature>
<keyword evidence="7" id="KW-0449">Lipoprotein</keyword>
<reference evidence="11 12" key="1">
    <citation type="submission" date="2016-03" db="EMBL/GenBank/DDBJ databases">
        <title>Comparison of Bacillus endophyticus and B. anthracis characteristics using whole genome sequence analysis and microbiological techniques.</title>
        <authorList>
            <person name="Lekota K.E."/>
            <person name="Mafofo J."/>
            <person name="Rees J."/>
            <person name="Muchadeyi F.C."/>
            <person name="Madoroba E."/>
            <person name="Van Heerden H."/>
        </authorList>
    </citation>
    <scope>NUCLEOTIDE SEQUENCE [LARGE SCALE GENOMIC DNA]</scope>
    <source>
        <strain evidence="11 12">3631_10C</strain>
    </source>
</reference>
<comment type="similarity">
    <text evidence="2">Belongs to the GerABKC lipoprotein family.</text>
</comment>
<evidence type="ECO:0000256" key="8">
    <source>
        <dbReference type="SAM" id="SignalP"/>
    </source>
</evidence>
<dbReference type="PANTHER" id="PTHR35789">
    <property type="entry name" value="SPORE GERMINATION PROTEIN B3"/>
    <property type="match status" value="1"/>
</dbReference>
<dbReference type="GO" id="GO:0009847">
    <property type="term" value="P:spore germination"/>
    <property type="evidence" value="ECO:0007669"/>
    <property type="project" value="InterPro"/>
</dbReference>
<evidence type="ECO:0008006" key="13">
    <source>
        <dbReference type="Google" id="ProtNLM"/>
    </source>
</evidence>
<evidence type="ECO:0000313" key="11">
    <source>
        <dbReference type="EMBL" id="RAS72216.1"/>
    </source>
</evidence>
<dbReference type="PROSITE" id="PS51257">
    <property type="entry name" value="PROKAR_LIPOPROTEIN"/>
    <property type="match status" value="1"/>
</dbReference>
<dbReference type="InterPro" id="IPR008844">
    <property type="entry name" value="Spore_GerAC-like"/>
</dbReference>
<keyword evidence="4 8" id="KW-0732">Signal</keyword>
<dbReference type="NCBIfam" id="TIGR02887">
    <property type="entry name" value="spore_ger_x_C"/>
    <property type="match status" value="1"/>
</dbReference>
<keyword evidence="3" id="KW-0309">Germination</keyword>
<evidence type="ECO:0000259" key="10">
    <source>
        <dbReference type="Pfam" id="PF25198"/>
    </source>
</evidence>
<evidence type="ECO:0000256" key="5">
    <source>
        <dbReference type="ARBA" id="ARBA00023136"/>
    </source>
</evidence>
<evidence type="ECO:0000256" key="7">
    <source>
        <dbReference type="ARBA" id="ARBA00023288"/>
    </source>
</evidence>
<evidence type="ECO:0000256" key="2">
    <source>
        <dbReference type="ARBA" id="ARBA00007886"/>
    </source>
</evidence>
<dbReference type="Pfam" id="PF25198">
    <property type="entry name" value="Spore_GerAC_N"/>
    <property type="match status" value="1"/>
</dbReference>
<comment type="caution">
    <text evidence="11">The sequence shown here is derived from an EMBL/GenBank/DDBJ whole genome shotgun (WGS) entry which is preliminary data.</text>
</comment>
<dbReference type="EMBL" id="LVYK01000059">
    <property type="protein sequence ID" value="RAS72216.1"/>
    <property type="molecule type" value="Genomic_DNA"/>
</dbReference>
<feature type="domain" description="Spore germination GerAC-like C-terminal" evidence="9">
    <location>
        <begin position="199"/>
        <end position="360"/>
    </location>
</feature>
<comment type="subcellular location">
    <subcellularLocation>
        <location evidence="1">Membrane</location>
        <topology evidence="1">Lipid-anchor</topology>
    </subcellularLocation>
</comment>
<dbReference type="InterPro" id="IPR046953">
    <property type="entry name" value="Spore_GerAC-like_C"/>
</dbReference>
<accession>A0AAX1Q3T6</accession>
<keyword evidence="5" id="KW-0472">Membrane</keyword>
<dbReference type="InterPro" id="IPR057336">
    <property type="entry name" value="GerAC_N"/>
</dbReference>
<organism evidence="11 12">
    <name type="scientific">Priestia endophytica</name>
    <dbReference type="NCBI Taxonomy" id="135735"/>
    <lineage>
        <taxon>Bacteria</taxon>
        <taxon>Bacillati</taxon>
        <taxon>Bacillota</taxon>
        <taxon>Bacilli</taxon>
        <taxon>Bacillales</taxon>
        <taxon>Bacillaceae</taxon>
        <taxon>Priestia</taxon>
    </lineage>
</organism>
<gene>
    <name evidence="11" type="ORF">A3864_24410</name>
</gene>
<name>A0AAX1Q3T6_9BACI</name>
<evidence type="ECO:0000256" key="4">
    <source>
        <dbReference type="ARBA" id="ARBA00022729"/>
    </source>
</evidence>
<keyword evidence="6" id="KW-0564">Palmitate</keyword>
<dbReference type="AlphaFoldDB" id="A0AAX1Q3T6"/>
<feature type="chain" id="PRO_5043477652" description="Ger(X)C family spore germination protein" evidence="8">
    <location>
        <begin position="28"/>
        <end position="363"/>
    </location>
</feature>